<sequence length="94" mass="10646">MKRSFYIIAKVFKCQPDGSVARDYYGNAETKHVITSVETETLQDAHDIGEKIADDNWLEFTVCSEAGRMWKNGEPALFNLESFAGIGRLKEMPQ</sequence>
<proteinExistence type="predicted"/>
<reference evidence="1" key="1">
    <citation type="journal article" date="2015" name="Nature">
        <title>Complex archaea that bridge the gap between prokaryotes and eukaryotes.</title>
        <authorList>
            <person name="Spang A."/>
            <person name="Saw J.H."/>
            <person name="Jorgensen S.L."/>
            <person name="Zaremba-Niedzwiedzka K."/>
            <person name="Martijn J."/>
            <person name="Lind A.E."/>
            <person name="van Eijk R."/>
            <person name="Schleper C."/>
            <person name="Guy L."/>
            <person name="Ettema T.J."/>
        </authorList>
    </citation>
    <scope>NUCLEOTIDE SEQUENCE</scope>
</reference>
<name>A0A0F9CX61_9ZZZZ</name>
<gene>
    <name evidence="1" type="ORF">LCGC14_2271200</name>
</gene>
<dbReference type="EMBL" id="LAZR01031401">
    <property type="protein sequence ID" value="KKL53859.1"/>
    <property type="molecule type" value="Genomic_DNA"/>
</dbReference>
<comment type="caution">
    <text evidence="1">The sequence shown here is derived from an EMBL/GenBank/DDBJ whole genome shotgun (WGS) entry which is preliminary data.</text>
</comment>
<dbReference type="AlphaFoldDB" id="A0A0F9CX61"/>
<organism evidence="1">
    <name type="scientific">marine sediment metagenome</name>
    <dbReference type="NCBI Taxonomy" id="412755"/>
    <lineage>
        <taxon>unclassified sequences</taxon>
        <taxon>metagenomes</taxon>
        <taxon>ecological metagenomes</taxon>
    </lineage>
</organism>
<accession>A0A0F9CX61</accession>
<evidence type="ECO:0000313" key="1">
    <source>
        <dbReference type="EMBL" id="KKL53859.1"/>
    </source>
</evidence>
<protein>
    <submittedName>
        <fullName evidence="1">Uncharacterized protein</fullName>
    </submittedName>
</protein>